<evidence type="ECO:0000256" key="7">
    <source>
        <dbReference type="ARBA" id="ARBA00022723"/>
    </source>
</evidence>
<dbReference type="InterPro" id="IPR022281">
    <property type="entry name" value="ATP-dep_Prtase_HsIV_su"/>
</dbReference>
<dbReference type="PIRSF" id="PIRSF039093">
    <property type="entry name" value="HslV"/>
    <property type="match status" value="1"/>
</dbReference>
<dbReference type="EC" id="3.4.25.2" evidence="10"/>
<accession>A0A0P1LGF4</accession>
<evidence type="ECO:0000256" key="4">
    <source>
        <dbReference type="ARBA" id="ARBA00022533"/>
    </source>
</evidence>
<feature type="active site" evidence="10">
    <location>
        <position position="8"/>
    </location>
</feature>
<dbReference type="PANTHER" id="PTHR32194">
    <property type="entry name" value="METALLOPROTEASE TLDD"/>
    <property type="match status" value="1"/>
</dbReference>
<dbReference type="GO" id="GO:0009376">
    <property type="term" value="C:HslUV protease complex"/>
    <property type="evidence" value="ECO:0007669"/>
    <property type="project" value="UniProtKB-UniRule"/>
</dbReference>
<accession>A0A0P1MA66</accession>
<dbReference type="PANTHER" id="PTHR32194:SF0">
    <property type="entry name" value="ATP-DEPENDENT PROTEASE SUBUNIT HSLV"/>
    <property type="match status" value="1"/>
</dbReference>
<accession>A0A0P1LFF5</accession>
<feature type="binding site" evidence="10">
    <location>
        <position position="169"/>
    </location>
    <ligand>
        <name>Na(+)</name>
        <dbReference type="ChEBI" id="CHEBI:29101"/>
    </ligand>
</feature>
<dbReference type="Proteomes" id="UP000182011">
    <property type="component" value="Unassembled WGS sequence"/>
</dbReference>
<dbReference type="Gene3D" id="3.60.20.10">
    <property type="entry name" value="Glutamine Phosphoribosylpyrophosphate, subunit 1, domain 1"/>
    <property type="match status" value="1"/>
</dbReference>
<dbReference type="Pfam" id="PF00227">
    <property type="entry name" value="Proteasome"/>
    <property type="match status" value="1"/>
</dbReference>
<accession>A0A0P1M6I3</accession>
<keyword evidence="5 10" id="KW-0645">Protease</keyword>
<evidence type="ECO:0000256" key="8">
    <source>
        <dbReference type="ARBA" id="ARBA00022801"/>
    </source>
</evidence>
<keyword evidence="6 10" id="KW-0888">Threonine protease</keyword>
<comment type="activity regulation">
    <text evidence="10">Allosterically activated by HslU binding.</text>
</comment>
<accession>A0A0P1LSU1</accession>
<keyword evidence="3 10" id="KW-0963">Cytoplasm</keyword>
<dbReference type="GO" id="GO:0046872">
    <property type="term" value="F:metal ion binding"/>
    <property type="evidence" value="ECO:0007669"/>
    <property type="project" value="UniProtKB-KW"/>
</dbReference>
<dbReference type="RefSeq" id="WP_075426347.1">
    <property type="nucleotide sequence ID" value="NZ_CZVJ01000001.1"/>
</dbReference>
<dbReference type="PROSITE" id="PS51476">
    <property type="entry name" value="PROTEASOME_BETA_2"/>
    <property type="match status" value="1"/>
</dbReference>
<proteinExistence type="inferred from homology"/>
<dbReference type="InterPro" id="IPR029055">
    <property type="entry name" value="Ntn_hydrolases_N"/>
</dbReference>
<keyword evidence="8 10" id="KW-0378">Hydrolase</keyword>
<dbReference type="GO" id="GO:0004298">
    <property type="term" value="F:threonine-type endopeptidase activity"/>
    <property type="evidence" value="ECO:0007669"/>
    <property type="project" value="UniProtKB-KW"/>
</dbReference>
<evidence type="ECO:0000256" key="10">
    <source>
        <dbReference type="HAMAP-Rule" id="MF_00248"/>
    </source>
</evidence>
<evidence type="ECO:0000256" key="1">
    <source>
        <dbReference type="ARBA" id="ARBA00004496"/>
    </source>
</evidence>
<dbReference type="HAMAP" id="MF_00248">
    <property type="entry name" value="HslV"/>
    <property type="match status" value="1"/>
</dbReference>
<comment type="subcellular location">
    <subcellularLocation>
        <location evidence="1 10">Cytoplasm</location>
    </subcellularLocation>
</comment>
<dbReference type="EMBL" id="FAOP01000001">
    <property type="protein sequence ID" value="CUU01287.1"/>
    <property type="molecule type" value="Genomic_DNA"/>
</dbReference>
<comment type="subunit">
    <text evidence="10">A double ring-shaped homohexamer of HslV is capped on each side by a ring-shaped HslU homohexamer. The assembly of the HslU/HslV complex is dependent on binding of ATP.</text>
</comment>
<keyword evidence="4 10" id="KW-0021">Allosteric enzyme</keyword>
<accession>A0A0P1L902</accession>
<accession>A0A0S4MQI2</accession>
<dbReference type="AlphaFoldDB" id="A0A0P1MA66"/>
<dbReference type="NCBIfam" id="NF003964">
    <property type="entry name" value="PRK05456.1"/>
    <property type="match status" value="1"/>
</dbReference>
<evidence type="ECO:0000256" key="6">
    <source>
        <dbReference type="ARBA" id="ARBA00022698"/>
    </source>
</evidence>
<accession>A0A0P1LDS8</accession>
<gene>
    <name evidence="10" type="primary">hslV</name>
    <name evidence="12" type="ORF">JGI4_00240</name>
</gene>
<dbReference type="InterPro" id="IPR023333">
    <property type="entry name" value="Proteasome_suB-type"/>
</dbReference>
<accession>A0A0P1MY59</accession>
<keyword evidence="7 10" id="KW-0479">Metal-binding</keyword>
<comment type="catalytic activity">
    <reaction evidence="10">
        <text>ATP-dependent cleavage of peptide bonds with broad specificity.</text>
        <dbReference type="EC" id="3.4.25.2"/>
    </reaction>
</comment>
<feature type="coiled-coil region" evidence="11">
    <location>
        <begin position="57"/>
        <end position="84"/>
    </location>
</feature>
<name>A0A0P1MA66_9BACT</name>
<evidence type="ECO:0000256" key="5">
    <source>
        <dbReference type="ARBA" id="ARBA00022670"/>
    </source>
</evidence>
<dbReference type="GO" id="GO:0051603">
    <property type="term" value="P:proteolysis involved in protein catabolic process"/>
    <property type="evidence" value="ECO:0007669"/>
    <property type="project" value="InterPro"/>
</dbReference>
<protein>
    <recommendedName>
        <fullName evidence="10">ATP-dependent protease subunit HslV</fullName>
        <ecNumber evidence="10">3.4.25.2</ecNumber>
    </recommendedName>
</protein>
<comment type="function">
    <text evidence="10">Protease subunit of a proteasome-like degradation complex believed to be a general protein degrading machinery.</text>
</comment>
<accession>A0A0P1P315</accession>
<dbReference type="InterPro" id="IPR001353">
    <property type="entry name" value="Proteasome_sua/b"/>
</dbReference>
<dbReference type="NCBIfam" id="TIGR03692">
    <property type="entry name" value="ATP_dep_HslV"/>
    <property type="match status" value="1"/>
</dbReference>
<accession>A0A0P1MRW1</accession>
<keyword evidence="9 10" id="KW-0915">Sodium</keyword>
<dbReference type="GO" id="GO:0005839">
    <property type="term" value="C:proteasome core complex"/>
    <property type="evidence" value="ECO:0007669"/>
    <property type="project" value="InterPro"/>
</dbReference>
<dbReference type="SUPFAM" id="SSF56235">
    <property type="entry name" value="N-terminal nucleophile aminohydrolases (Ntn hydrolases)"/>
    <property type="match status" value="1"/>
</dbReference>
<accession>A0A0N7MQN8</accession>
<dbReference type="STRING" id="1633631.GCA_001442925_00242"/>
<evidence type="ECO:0000256" key="3">
    <source>
        <dbReference type="ARBA" id="ARBA00022490"/>
    </source>
</evidence>
<dbReference type="OrthoDB" id="9804884at2"/>
<feature type="binding site" evidence="10">
    <location>
        <position position="163"/>
    </location>
    <ligand>
        <name>Na(+)</name>
        <dbReference type="ChEBI" id="CHEBI:29101"/>
    </ligand>
</feature>
<evidence type="ECO:0000313" key="13">
    <source>
        <dbReference type="Proteomes" id="UP000182011"/>
    </source>
</evidence>
<reference evidence="12 13" key="1">
    <citation type="submission" date="2015-11" db="EMBL/GenBank/DDBJ databases">
        <authorList>
            <person name="Zhang Y."/>
            <person name="Guo Z."/>
        </authorList>
    </citation>
    <scope>NUCLEOTIDE SEQUENCE [LARGE SCALE GENOMIC DNA]</scope>
    <source>
        <strain evidence="12">JGI-4</strain>
    </source>
</reference>
<comment type="similarity">
    <text evidence="2 10">Belongs to the peptidase T1B family. HslV subfamily.</text>
</comment>
<evidence type="ECO:0000313" key="12">
    <source>
        <dbReference type="EMBL" id="CUU01287.1"/>
    </source>
</evidence>
<organism evidence="12 13">
    <name type="scientific">Candidatus Kryptonium thompsonii</name>
    <dbReference type="NCBI Taxonomy" id="1633631"/>
    <lineage>
        <taxon>Bacteria</taxon>
        <taxon>Pseudomonadati</taxon>
        <taxon>Candidatus Kryptoniota</taxon>
        <taxon>Candidatus Kryptonium</taxon>
    </lineage>
</organism>
<evidence type="ECO:0000256" key="9">
    <source>
        <dbReference type="ARBA" id="ARBA00023053"/>
    </source>
</evidence>
<evidence type="ECO:0000256" key="11">
    <source>
        <dbReference type="SAM" id="Coils"/>
    </source>
</evidence>
<keyword evidence="11" id="KW-0175">Coiled coil</keyword>
<feature type="binding site" evidence="10">
    <location>
        <position position="166"/>
    </location>
    <ligand>
        <name>Na(+)</name>
        <dbReference type="ChEBI" id="CHEBI:29101"/>
    </ligand>
</feature>
<evidence type="ECO:0000256" key="2">
    <source>
        <dbReference type="ARBA" id="ARBA00006053"/>
    </source>
</evidence>
<sequence length="178" mass="19378">MEKIIKSTTILGLIHNGQAVMGGDGQVTLSDTIMKHGAKKVRKIYNNKILVGFAGASADALALMERFEAKLEQYKGNLLRAATELAKDWRMDKYLRRLEALLAVMDKENALIISGTGDVIEPDDKIVAIGSGGSYALAAARVLVKHSNLSAREIVEEALRVAADICVYTNHNIVIEEL</sequence>
<dbReference type="CDD" id="cd01913">
    <property type="entry name" value="protease_HslV"/>
    <property type="match status" value="1"/>
</dbReference>